<name>A0ABR1GF09_AURAN</name>
<keyword evidence="2" id="KW-0812">Transmembrane</keyword>
<feature type="region of interest" description="Disordered" evidence="1">
    <location>
        <begin position="1"/>
        <end position="21"/>
    </location>
</feature>
<reference evidence="3 4" key="1">
    <citation type="submission" date="2024-03" db="EMBL/GenBank/DDBJ databases">
        <title>Aureococcus anophagefferens CCMP1851 and Kratosvirus quantuckense: Draft genome of a second virus-susceptible host strain in the model system.</title>
        <authorList>
            <person name="Chase E."/>
            <person name="Truchon A.R."/>
            <person name="Schepens W."/>
            <person name="Wilhelm S.W."/>
        </authorList>
    </citation>
    <scope>NUCLEOTIDE SEQUENCE [LARGE SCALE GENOMIC DNA]</scope>
    <source>
        <strain evidence="3 4">CCMP1851</strain>
    </source>
</reference>
<feature type="transmembrane region" description="Helical" evidence="2">
    <location>
        <begin position="152"/>
        <end position="169"/>
    </location>
</feature>
<evidence type="ECO:0000256" key="1">
    <source>
        <dbReference type="SAM" id="MobiDB-lite"/>
    </source>
</evidence>
<organism evidence="3 4">
    <name type="scientific">Aureococcus anophagefferens</name>
    <name type="common">Harmful bloom alga</name>
    <dbReference type="NCBI Taxonomy" id="44056"/>
    <lineage>
        <taxon>Eukaryota</taxon>
        <taxon>Sar</taxon>
        <taxon>Stramenopiles</taxon>
        <taxon>Ochrophyta</taxon>
        <taxon>Pelagophyceae</taxon>
        <taxon>Pelagomonadales</taxon>
        <taxon>Pelagomonadaceae</taxon>
        <taxon>Aureococcus</taxon>
    </lineage>
</organism>
<sequence>MCFIDAPPTETMDASGASELRQREVEDAQGTTGATEPILGRVDDNPTALETKYVMELRRSPTRAELRAEAAGQLKAVLVAKGYKRSTLSGLDRDELVDLVLPLLDPDNAYFDDAPLPLGSNCWQQLVLRFLLVAGALSYVHALLGLSGWSSAGAYGAEALALGVRNYRIRKEKRARLRKRA</sequence>
<dbReference type="Proteomes" id="UP001363151">
    <property type="component" value="Unassembled WGS sequence"/>
</dbReference>
<keyword evidence="4" id="KW-1185">Reference proteome</keyword>
<keyword evidence="2" id="KW-1133">Transmembrane helix</keyword>
<dbReference type="EMBL" id="JBBJCI010000023">
    <property type="protein sequence ID" value="KAK7254594.1"/>
    <property type="molecule type" value="Genomic_DNA"/>
</dbReference>
<comment type="caution">
    <text evidence="3">The sequence shown here is derived from an EMBL/GenBank/DDBJ whole genome shotgun (WGS) entry which is preliminary data.</text>
</comment>
<gene>
    <name evidence="3" type="ORF">SO694_00010147</name>
</gene>
<proteinExistence type="predicted"/>
<accession>A0ABR1GF09</accession>
<protein>
    <submittedName>
        <fullName evidence="3">Uncharacterized protein</fullName>
    </submittedName>
</protein>
<evidence type="ECO:0000313" key="4">
    <source>
        <dbReference type="Proteomes" id="UP001363151"/>
    </source>
</evidence>
<evidence type="ECO:0000256" key="2">
    <source>
        <dbReference type="SAM" id="Phobius"/>
    </source>
</evidence>
<evidence type="ECO:0000313" key="3">
    <source>
        <dbReference type="EMBL" id="KAK7254594.1"/>
    </source>
</evidence>
<keyword evidence="2" id="KW-0472">Membrane</keyword>